<accession>A0ABT8TY05</accession>
<dbReference type="EMBL" id="JAULSC010000396">
    <property type="protein sequence ID" value="MDO3398295.1"/>
    <property type="molecule type" value="Genomic_DNA"/>
</dbReference>
<name>A0ABT8TY05_9ACTN</name>
<organism evidence="2 3">
    <name type="scientific">Nocardioides cremeus</name>
    <dbReference type="NCBI Taxonomy" id="3058044"/>
    <lineage>
        <taxon>Bacteria</taxon>
        <taxon>Bacillati</taxon>
        <taxon>Actinomycetota</taxon>
        <taxon>Actinomycetes</taxon>
        <taxon>Propionibacteriales</taxon>
        <taxon>Nocardioidaceae</taxon>
        <taxon>Nocardioides</taxon>
    </lineage>
</organism>
<protein>
    <submittedName>
        <fullName evidence="2">Serine/threonine-protein phosphatase</fullName>
    </submittedName>
</protein>
<evidence type="ECO:0000256" key="1">
    <source>
        <dbReference type="SAM" id="MobiDB-lite"/>
    </source>
</evidence>
<sequence length="77" mass="7999">AAVELVRASLEAGSSDNVTCVVADVLDEEAAGARADDHDDLQPMLVGAAAELRRRAPKGSRPTGIFRGHRSGDTGEL</sequence>
<feature type="non-terminal residue" evidence="2">
    <location>
        <position position="77"/>
    </location>
</feature>
<proteinExistence type="predicted"/>
<evidence type="ECO:0000313" key="3">
    <source>
        <dbReference type="Proteomes" id="UP001168363"/>
    </source>
</evidence>
<evidence type="ECO:0000313" key="2">
    <source>
        <dbReference type="EMBL" id="MDO3398295.1"/>
    </source>
</evidence>
<dbReference type="Proteomes" id="UP001168363">
    <property type="component" value="Unassembled WGS sequence"/>
</dbReference>
<gene>
    <name evidence="2" type="ORF">QWJ41_21475</name>
</gene>
<feature type="non-terminal residue" evidence="2">
    <location>
        <position position="1"/>
    </location>
</feature>
<keyword evidence="3" id="KW-1185">Reference proteome</keyword>
<comment type="caution">
    <text evidence="2">The sequence shown here is derived from an EMBL/GenBank/DDBJ whole genome shotgun (WGS) entry which is preliminary data.</text>
</comment>
<feature type="region of interest" description="Disordered" evidence="1">
    <location>
        <begin position="53"/>
        <end position="77"/>
    </location>
</feature>
<reference evidence="2" key="1">
    <citation type="submission" date="2023-06" db="EMBL/GenBank/DDBJ databases">
        <title>Genome sequence of Nocardioides sp. SOB44.</title>
        <authorList>
            <person name="Zhang G."/>
        </authorList>
    </citation>
    <scope>NUCLEOTIDE SEQUENCE</scope>
    <source>
        <strain evidence="2">SOB44</strain>
    </source>
</reference>